<reference evidence="1" key="1">
    <citation type="journal article" date="2018" name="Genome Biol.">
        <title>SKESA: strategic k-mer extension for scrupulous assemblies.</title>
        <authorList>
            <person name="Souvorov A."/>
            <person name="Agarwala R."/>
            <person name="Lipman D.J."/>
        </authorList>
    </citation>
    <scope>NUCLEOTIDE SEQUENCE</scope>
    <source>
        <strain evidence="1">MA.CK_00/00001968</strain>
    </source>
</reference>
<comment type="caution">
    <text evidence="1">The sequence shown here is derived from an EMBL/GenBank/DDBJ whole genome shotgun (WGS) entry which is preliminary data.</text>
</comment>
<gene>
    <name evidence="1" type="ORF">G9F27_003374</name>
</gene>
<proteinExistence type="predicted"/>
<dbReference type="EMBL" id="DAAUQX010000031">
    <property type="protein sequence ID" value="HAF2129174.1"/>
    <property type="molecule type" value="Genomic_DNA"/>
</dbReference>
<reference evidence="1" key="2">
    <citation type="submission" date="2020-02" db="EMBL/GenBank/DDBJ databases">
        <authorList>
            <consortium name="NCBI Pathogen Detection Project"/>
        </authorList>
    </citation>
    <scope>NUCLEOTIDE SEQUENCE</scope>
    <source>
        <strain evidence="1">MA.CK_00/00001968</strain>
    </source>
</reference>
<sequence>MLNDKINFWWDNNSKDFTPVGNKLWLSTDKTTLGYGSRELADWLSNDIQYSLNSIEIWINNLTNLKSSRAPDGFFGIGNAHWVMVTNNLVFIACEYVKEQRVILTIEQLIYILEQYKEFLQGDFNNPNVPPEPIDVEYIAEGEEAMNIYASLEGSHGVYYLEE</sequence>
<protein>
    <submittedName>
        <fullName evidence="1">Uncharacterized protein</fullName>
    </submittedName>
</protein>
<organism evidence="1">
    <name type="scientific">Salmonella enterica</name>
    <name type="common">Salmonella choleraesuis</name>
    <dbReference type="NCBI Taxonomy" id="28901"/>
    <lineage>
        <taxon>Bacteria</taxon>
        <taxon>Pseudomonadati</taxon>
        <taxon>Pseudomonadota</taxon>
        <taxon>Gammaproteobacteria</taxon>
        <taxon>Enterobacterales</taxon>
        <taxon>Enterobacteriaceae</taxon>
        <taxon>Salmonella</taxon>
    </lineage>
</organism>
<evidence type="ECO:0000313" key="1">
    <source>
        <dbReference type="EMBL" id="HAF2129174.1"/>
    </source>
</evidence>
<name>A0A743P1I1_SALER</name>
<dbReference type="AlphaFoldDB" id="A0A743P1I1"/>
<accession>A0A743P1I1</accession>